<feature type="domain" description="Ion transport" evidence="7">
    <location>
        <begin position="545"/>
        <end position="782"/>
    </location>
</feature>
<keyword evidence="2 6" id="KW-0812">Transmembrane</keyword>
<feature type="region of interest" description="Disordered" evidence="5">
    <location>
        <begin position="924"/>
        <end position="999"/>
    </location>
</feature>
<feature type="transmembrane region" description="Helical" evidence="6">
    <location>
        <begin position="136"/>
        <end position="161"/>
    </location>
</feature>
<feature type="transmembrane region" description="Helical" evidence="6">
    <location>
        <begin position="105"/>
        <end position="124"/>
    </location>
</feature>
<feature type="compositionally biased region" description="Basic residues" evidence="5">
    <location>
        <begin position="966"/>
        <end position="978"/>
    </location>
</feature>
<organism evidence="8 9">
    <name type="scientific">Aureococcus anophagefferens</name>
    <name type="common">Harmful bloom alga</name>
    <dbReference type="NCBI Taxonomy" id="44056"/>
    <lineage>
        <taxon>Eukaryota</taxon>
        <taxon>Sar</taxon>
        <taxon>Stramenopiles</taxon>
        <taxon>Ochrophyta</taxon>
        <taxon>Pelagophyceae</taxon>
        <taxon>Pelagomonadales</taxon>
        <taxon>Pelagomonadaceae</taxon>
        <taxon>Aureococcus</taxon>
    </lineage>
</organism>
<dbReference type="Gene3D" id="1.10.287.70">
    <property type="match status" value="2"/>
</dbReference>
<keyword evidence="9" id="KW-1185">Reference proteome</keyword>
<feature type="transmembrane region" description="Helical" evidence="6">
    <location>
        <begin position="669"/>
        <end position="690"/>
    </location>
</feature>
<comment type="subcellular location">
    <subcellularLocation>
        <location evidence="1">Membrane</location>
        <topology evidence="1">Multi-pass membrane protein</topology>
    </subcellularLocation>
</comment>
<sequence>MIYKVKKARETDEEEEEDEILDGEIINEQIKTNPVAVLEKHEQRVFGEDENATKNRGDYYWYEESTTTGYMLPWDEGLYSFPVPWAVRCICFSHVQLVRDARFEMIVNGTIGLVAVALTLHLINKPDLSKPSSAELFFFVTLVKFLSLFVFAAEMVVKIVAEGTRPLRYWTGPESGINTFDSTIVILSFALMGGGGGEAILPVLRLARLVKLLNRSPETRRVLYGIIAGFRAMASIVVLLTMILFLYAIIGVKSFGENDPAHFGTLPVAMLTLFVASTLSDWSHMMAINYKGCDKGGEDWGYVLTDELTKFETAVGRFYNYDCYDPTPRKFDAIVYFYSFTLLTAFVVLNLFISAIDMAMFDILYADKVEEHAENAEKDEGAAPPPVTASRRMSFADPQAMVPGAAIPGKRASILAEAGLAGTATKRASILADAGLTPSLAPPPERKSSTGLVGGLSAAATNLKRGSIFDMVRMGPMGGRKSIAPPKTAEEMCTQMLEGPEKENFDAVFEQFFEPRISKLDEEEEDLGALKPLVTTARWICNGHVFPTIVVVCILIAGLIEAFAIDPEEPVDEDTLALIDTSVLGVFCVECVLKILACGRAPYRYFADSWNVFDFVIVCISVLGMIPAAADSIPGVAMLRLLRLLKLVNFYPALNVAVSSIIKASANIFYAAIVLVLVVYVYAVIGILIFRVNDPGHFGTLHQAIAAVWAVCTTDGWDVIMYTNMYGCVRFGYPFNEVECANSRSFGWIAAFYFTSLVLVGAWMLPTVIIGITTIAFAESTEEIKEEYAQLKMALDVAKKAAVLFDTPCIGPDIVPLFHGVYMRMAEEQVKAKMLEFRIETTQQQEGNGGLRDFMMRPLVKYLCANYLTGLLPPNRTRLSDDKCNAIFEAACADYWKEAKCPWPTFLFLLNFLKCSAMYMPDEAEGDEEFSDEDESDRGAPKKRMSQRLSALGSAIWGSQKTEPRSKKKKKKRKKKKEKTTPEPLAEETKIPDPFGDVAGAGLAEAQHLNELARKAPVLGETMEFLEETEKGLETELVGVGTPSKAAQRQSLVAQFFCGETDPEGRANAPGDFPASPFCSGGRGGAGDAPAEDPPAPPKQ</sequence>
<evidence type="ECO:0000256" key="3">
    <source>
        <dbReference type="ARBA" id="ARBA00022989"/>
    </source>
</evidence>
<feature type="transmembrane region" description="Helical" evidence="6">
    <location>
        <begin position="334"/>
        <end position="353"/>
    </location>
</feature>
<dbReference type="EMBL" id="JBBJCI010000146">
    <property type="protein sequence ID" value="KAK7242156.1"/>
    <property type="molecule type" value="Genomic_DNA"/>
</dbReference>
<accession>A0ABR1G160</accession>
<dbReference type="PANTHER" id="PTHR10037">
    <property type="entry name" value="VOLTAGE-GATED CATION CHANNEL CALCIUM AND SODIUM"/>
    <property type="match status" value="1"/>
</dbReference>
<evidence type="ECO:0000313" key="8">
    <source>
        <dbReference type="EMBL" id="KAK7242156.1"/>
    </source>
</evidence>
<evidence type="ECO:0000256" key="5">
    <source>
        <dbReference type="SAM" id="MobiDB-lite"/>
    </source>
</evidence>
<dbReference type="SUPFAM" id="SSF81324">
    <property type="entry name" value="Voltage-gated potassium channels"/>
    <property type="match status" value="2"/>
</dbReference>
<dbReference type="Proteomes" id="UP001363151">
    <property type="component" value="Unassembled WGS sequence"/>
</dbReference>
<evidence type="ECO:0000256" key="2">
    <source>
        <dbReference type="ARBA" id="ARBA00022692"/>
    </source>
</evidence>
<comment type="caution">
    <text evidence="8">The sequence shown here is derived from an EMBL/GenBank/DDBJ whole genome shotgun (WGS) entry which is preliminary data.</text>
</comment>
<dbReference type="InterPro" id="IPR005821">
    <property type="entry name" value="Ion_trans_dom"/>
</dbReference>
<keyword evidence="4 6" id="KW-0472">Membrane</keyword>
<evidence type="ECO:0000256" key="6">
    <source>
        <dbReference type="SAM" id="Phobius"/>
    </source>
</evidence>
<feature type="transmembrane region" description="Helical" evidence="6">
    <location>
        <begin position="577"/>
        <end position="597"/>
    </location>
</feature>
<dbReference type="Gene3D" id="1.20.120.350">
    <property type="entry name" value="Voltage-gated potassium channels. Chain C"/>
    <property type="match status" value="2"/>
</dbReference>
<evidence type="ECO:0000313" key="9">
    <source>
        <dbReference type="Proteomes" id="UP001363151"/>
    </source>
</evidence>
<feature type="transmembrane region" description="Helical" evidence="6">
    <location>
        <begin position="641"/>
        <end position="662"/>
    </location>
</feature>
<feature type="transmembrane region" description="Helical" evidence="6">
    <location>
        <begin position="224"/>
        <end position="249"/>
    </location>
</feature>
<proteinExistence type="predicted"/>
<feature type="transmembrane region" description="Helical" evidence="6">
    <location>
        <begin position="182"/>
        <end position="204"/>
    </location>
</feature>
<protein>
    <submittedName>
        <fullName evidence="8">Low voltage-gated calcium channel</fullName>
    </submittedName>
</protein>
<reference evidence="8 9" key="1">
    <citation type="submission" date="2024-03" db="EMBL/GenBank/DDBJ databases">
        <title>Aureococcus anophagefferens CCMP1851 and Kratosvirus quantuckense: Draft genome of a second virus-susceptible host strain in the model system.</title>
        <authorList>
            <person name="Chase E."/>
            <person name="Truchon A.R."/>
            <person name="Schepens W."/>
            <person name="Wilhelm S.W."/>
        </authorList>
    </citation>
    <scope>NUCLEOTIDE SEQUENCE [LARGE SCALE GENOMIC DNA]</scope>
    <source>
        <strain evidence="8 9">CCMP1851</strain>
    </source>
</reference>
<dbReference type="InterPro" id="IPR043203">
    <property type="entry name" value="VGCC_Ca_Na"/>
</dbReference>
<feature type="domain" description="Ion transport" evidence="7">
    <location>
        <begin position="103"/>
        <end position="356"/>
    </location>
</feature>
<keyword evidence="3 6" id="KW-1133">Transmembrane helix</keyword>
<dbReference type="InterPro" id="IPR027359">
    <property type="entry name" value="Volt_channel_dom_sf"/>
</dbReference>
<dbReference type="Pfam" id="PF00520">
    <property type="entry name" value="Ion_trans"/>
    <property type="match status" value="2"/>
</dbReference>
<feature type="transmembrane region" description="Helical" evidence="6">
    <location>
        <begin position="545"/>
        <end position="565"/>
    </location>
</feature>
<name>A0ABR1G160_AURAN</name>
<evidence type="ECO:0000259" key="7">
    <source>
        <dbReference type="Pfam" id="PF00520"/>
    </source>
</evidence>
<evidence type="ECO:0000256" key="4">
    <source>
        <dbReference type="ARBA" id="ARBA00023136"/>
    </source>
</evidence>
<dbReference type="PANTHER" id="PTHR10037:SF62">
    <property type="entry name" value="SODIUM CHANNEL PROTEIN 60E"/>
    <property type="match status" value="1"/>
</dbReference>
<feature type="transmembrane region" description="Helical" evidence="6">
    <location>
        <begin position="751"/>
        <end position="778"/>
    </location>
</feature>
<feature type="compositionally biased region" description="Acidic residues" evidence="5">
    <location>
        <begin position="924"/>
        <end position="936"/>
    </location>
</feature>
<feature type="transmembrane region" description="Helical" evidence="6">
    <location>
        <begin position="609"/>
        <end position="629"/>
    </location>
</feature>
<gene>
    <name evidence="8" type="ORF">SO694_00013041</name>
</gene>
<feature type="region of interest" description="Disordered" evidence="5">
    <location>
        <begin position="1060"/>
        <end position="1100"/>
    </location>
</feature>
<feature type="transmembrane region" description="Helical" evidence="6">
    <location>
        <begin position="261"/>
        <end position="280"/>
    </location>
</feature>
<evidence type="ECO:0000256" key="1">
    <source>
        <dbReference type="ARBA" id="ARBA00004141"/>
    </source>
</evidence>